<evidence type="ECO:0000313" key="2">
    <source>
        <dbReference type="Proteomes" id="UP000070257"/>
    </source>
</evidence>
<name>A0A656YWY7_9EURY</name>
<comment type="caution">
    <text evidence="1">The sequence shown here is derived from an EMBL/GenBank/DDBJ whole genome shotgun (WGS) entry which is preliminary data.</text>
</comment>
<dbReference type="EMBL" id="LHXT01000029">
    <property type="protein sequence ID" value="KXA98170.1"/>
    <property type="molecule type" value="Genomic_DNA"/>
</dbReference>
<proteinExistence type="predicted"/>
<keyword evidence="2" id="KW-1185">Reference proteome</keyword>
<organism evidence="1 2">
    <name type="scientific">candidate division MSBL1 archaeon SCGC-AAA259J03</name>
    <dbReference type="NCBI Taxonomy" id="1698269"/>
    <lineage>
        <taxon>Archaea</taxon>
        <taxon>Methanobacteriati</taxon>
        <taxon>Methanobacteriota</taxon>
        <taxon>candidate division MSBL1</taxon>
    </lineage>
</organism>
<dbReference type="AlphaFoldDB" id="A0A656YWY7"/>
<protein>
    <submittedName>
        <fullName evidence="1">Uncharacterized protein</fullName>
    </submittedName>
</protein>
<evidence type="ECO:0000313" key="1">
    <source>
        <dbReference type="EMBL" id="KXA98170.1"/>
    </source>
</evidence>
<sequence>MRFLNYLIFPLRPPTLLRIIPLLHAFPPRPHRILNPHTSNADARRHSLALGLEYNYLRRSRLVIYEKAGFPPLTFIPPFPWGMV</sequence>
<reference evidence="1 2" key="1">
    <citation type="journal article" date="2016" name="Sci. Rep.">
        <title>Metabolic traits of an uncultured archaeal lineage -MSBL1- from brine pools of the Red Sea.</title>
        <authorList>
            <person name="Mwirichia R."/>
            <person name="Alam I."/>
            <person name="Rashid M."/>
            <person name="Vinu M."/>
            <person name="Ba-Alawi W."/>
            <person name="Anthony Kamau A."/>
            <person name="Kamanda Ngugi D."/>
            <person name="Goker M."/>
            <person name="Klenk H.P."/>
            <person name="Bajic V."/>
            <person name="Stingl U."/>
        </authorList>
    </citation>
    <scope>NUCLEOTIDE SEQUENCE [LARGE SCALE GENOMIC DNA]</scope>
    <source>
        <strain evidence="1">SCGC-AAA259J03</strain>
    </source>
</reference>
<accession>A0A656YWY7</accession>
<dbReference type="Proteomes" id="UP000070257">
    <property type="component" value="Unassembled WGS sequence"/>
</dbReference>
<gene>
    <name evidence="1" type="ORF">AKJ39_02420</name>
</gene>